<dbReference type="Pfam" id="PF01019">
    <property type="entry name" value="G_glu_transpept"/>
    <property type="match status" value="1"/>
</dbReference>
<name>H1KRZ0_METEX</name>
<evidence type="ECO:0000313" key="1">
    <source>
        <dbReference type="EMBL" id="EHP89703.1"/>
    </source>
</evidence>
<evidence type="ECO:0000313" key="2">
    <source>
        <dbReference type="Proteomes" id="UP000004382"/>
    </source>
</evidence>
<dbReference type="EMBL" id="AGJK01000255">
    <property type="protein sequence ID" value="EHP89703.1"/>
    <property type="molecule type" value="Genomic_DNA"/>
</dbReference>
<comment type="caution">
    <text evidence="1">The sequence shown here is derived from an EMBL/GenBank/DDBJ whole genome shotgun (WGS) entry which is preliminary data.</text>
</comment>
<dbReference type="RefSeq" id="WP_003605288.1">
    <property type="nucleotide sequence ID" value="NZ_AGJK01000255.1"/>
</dbReference>
<dbReference type="InterPro" id="IPR052896">
    <property type="entry name" value="GGT-like_enzyme"/>
</dbReference>
<proteinExistence type="predicted"/>
<reference evidence="1 2" key="1">
    <citation type="submission" date="2011-09" db="EMBL/GenBank/DDBJ databases">
        <title>The draft genome of Methylobacterium extorquens DSM 13060.</title>
        <authorList>
            <consortium name="US DOE Joint Genome Institute (JGI-PGF)"/>
            <person name="Lucas S."/>
            <person name="Han J."/>
            <person name="Lapidus A."/>
            <person name="Cheng J.-F."/>
            <person name="Goodwin L."/>
            <person name="Pitluck S."/>
            <person name="Peters L."/>
            <person name="Land M.L."/>
            <person name="Hauser L."/>
            <person name="Koskimaki J."/>
            <person name="Halonen O."/>
            <person name="Pirttila A."/>
            <person name="Frank C."/>
            <person name="Woyke T.J."/>
        </authorList>
    </citation>
    <scope>NUCLEOTIDE SEQUENCE [LARGE SCALE GENOMIC DNA]</scope>
    <source>
        <strain evidence="1 2">DSM 13060</strain>
    </source>
</reference>
<protein>
    <submittedName>
        <fullName evidence="1">Gamma-glutamyltranspeptidase</fullName>
    </submittedName>
</protein>
<accession>H1KRZ0</accession>
<dbReference type="PANTHER" id="PTHR43881:SF5">
    <property type="entry name" value="GAMMA-GLUTAMYLTRANSPEPTIDASE"/>
    <property type="match status" value="1"/>
</dbReference>
<dbReference type="PANTHER" id="PTHR43881">
    <property type="entry name" value="GAMMA-GLUTAMYLTRANSPEPTIDASE (AFU_ORTHOLOGUE AFUA_4G13580)"/>
    <property type="match status" value="1"/>
</dbReference>
<sequence precursor="true">MPDTPVFAHAAVAAPHALAASAGQNVLAQGGNAIEAMVAMAAAIAVVYPHMNSIGGDGFWLIRERNGRVRGIEACGPAGQLATRARYREKELDAIPSRGP</sequence>
<dbReference type="AlphaFoldDB" id="H1KRZ0"/>
<organism evidence="1 2">
    <name type="scientific">Methylorubrum extorquens DSM 13060</name>
    <dbReference type="NCBI Taxonomy" id="882800"/>
    <lineage>
        <taxon>Bacteria</taxon>
        <taxon>Pseudomonadati</taxon>
        <taxon>Pseudomonadota</taxon>
        <taxon>Alphaproteobacteria</taxon>
        <taxon>Hyphomicrobiales</taxon>
        <taxon>Methylobacteriaceae</taxon>
        <taxon>Methylorubrum</taxon>
    </lineage>
</organism>
<gene>
    <name evidence="1" type="ORF">MetexDRAFT_5403</name>
</gene>
<dbReference type="Proteomes" id="UP000004382">
    <property type="component" value="Unassembled WGS sequence"/>
</dbReference>
<dbReference type="InterPro" id="IPR029055">
    <property type="entry name" value="Ntn_hydrolases_N"/>
</dbReference>
<dbReference type="SUPFAM" id="SSF56235">
    <property type="entry name" value="N-terminal nucleophile aminohydrolases (Ntn hydrolases)"/>
    <property type="match status" value="1"/>
</dbReference>
<feature type="non-terminal residue" evidence="1">
    <location>
        <position position="100"/>
    </location>
</feature>